<name>A0A0F4GFX5_9PEZI</name>
<evidence type="ECO:0000313" key="3">
    <source>
        <dbReference type="Proteomes" id="UP000033647"/>
    </source>
</evidence>
<keyword evidence="1" id="KW-0732">Signal</keyword>
<dbReference type="EMBL" id="LAFY01000939">
    <property type="protein sequence ID" value="KJX95892.1"/>
    <property type="molecule type" value="Genomic_DNA"/>
</dbReference>
<dbReference type="Proteomes" id="UP000033647">
    <property type="component" value="Unassembled WGS sequence"/>
</dbReference>
<organism evidence="2 3">
    <name type="scientific">Zymoseptoria brevis</name>
    <dbReference type="NCBI Taxonomy" id="1047168"/>
    <lineage>
        <taxon>Eukaryota</taxon>
        <taxon>Fungi</taxon>
        <taxon>Dikarya</taxon>
        <taxon>Ascomycota</taxon>
        <taxon>Pezizomycotina</taxon>
        <taxon>Dothideomycetes</taxon>
        <taxon>Dothideomycetidae</taxon>
        <taxon>Mycosphaerellales</taxon>
        <taxon>Mycosphaerellaceae</taxon>
        <taxon>Zymoseptoria</taxon>
    </lineage>
</organism>
<reference evidence="2 3" key="1">
    <citation type="submission" date="2015-03" db="EMBL/GenBank/DDBJ databases">
        <title>RNA-seq based gene annotation and comparative genomics of four Zymoseptoria species reveal species-specific pathogenicity related genes and transposable element activity.</title>
        <authorList>
            <person name="Grandaubert J."/>
            <person name="Bhattacharyya A."/>
            <person name="Stukenbrock E.H."/>
        </authorList>
    </citation>
    <scope>NUCLEOTIDE SEQUENCE [LARGE SCALE GENOMIC DNA]</scope>
    <source>
        <strain evidence="2 3">Zb18110</strain>
    </source>
</reference>
<dbReference type="AlphaFoldDB" id="A0A0F4GFX5"/>
<protein>
    <submittedName>
        <fullName evidence="2">Uncharacterized protein</fullName>
    </submittedName>
</protein>
<feature type="signal peptide" evidence="1">
    <location>
        <begin position="1"/>
        <end position="19"/>
    </location>
</feature>
<proteinExistence type="predicted"/>
<feature type="chain" id="PRO_5002468387" evidence="1">
    <location>
        <begin position="20"/>
        <end position="105"/>
    </location>
</feature>
<gene>
    <name evidence="2" type="ORF">TI39_contig948g00001</name>
</gene>
<accession>A0A0F4GFX5</accession>
<sequence length="105" mass="11329">MKGLFSILVMAVGPAMVFATVGHRFCLCQYQKDDFANGITEKVCKSYNPAGSVQSFTGAPHIGDKYCESPDNDHCFTSDTFETQCNAQGAGGGPNCWGECYPNRS</sequence>
<comment type="caution">
    <text evidence="2">The sequence shown here is derived from an EMBL/GenBank/DDBJ whole genome shotgun (WGS) entry which is preliminary data.</text>
</comment>
<evidence type="ECO:0000256" key="1">
    <source>
        <dbReference type="SAM" id="SignalP"/>
    </source>
</evidence>
<evidence type="ECO:0000313" key="2">
    <source>
        <dbReference type="EMBL" id="KJX95892.1"/>
    </source>
</evidence>
<keyword evidence="3" id="KW-1185">Reference proteome</keyword>